<sequence>MLFIKSLMLCASTALAFTTVSQVNIDITILDKNVQTLTAETAIYTGGLAPATTILGSLVTVYTSLAQGAADCALLPLALSESDAISLIEHVNATLAIDNTIAVDTLKSKKDLFKAEGLDGAIVTSLSLLLKGHETFAAYVLQRLPADLVADGQKVTSTITVSLTGGIAFFQSA</sequence>
<dbReference type="OMA" id="IHYFESP"/>
<dbReference type="InterPro" id="IPR021054">
    <property type="entry name" value="Cell_wall_mannoprotein_1"/>
</dbReference>
<evidence type="ECO:0000313" key="2">
    <source>
        <dbReference type="EMBL" id="APA15857.1"/>
    </source>
</evidence>
<dbReference type="OrthoDB" id="2422134at2759"/>
<reference evidence="3" key="1">
    <citation type="journal article" date="2017" name="Genome Biol. Evol.">
        <title>The complete genome sequence of the phytopathogenic fungus Sclerotinia sclerotiorum reveals insights into the genome architecture of broad host range pathogens.</title>
        <authorList>
            <person name="Derbyshire M."/>
            <person name="Denton-Giles M."/>
            <person name="Hegedus D."/>
            <person name="Seifbarghy S."/>
            <person name="Rollins J."/>
            <person name="van Kan J."/>
            <person name="Seidl M.F."/>
            <person name="Faino L."/>
            <person name="Mbengue M."/>
            <person name="Navaud O."/>
            <person name="Raffaele S."/>
            <person name="Hammond-Kosack K."/>
            <person name="Heard S."/>
            <person name="Oliver R."/>
        </authorList>
    </citation>
    <scope>NUCLEOTIDE SEQUENCE [LARGE SCALE GENOMIC DNA]</scope>
    <source>
        <strain evidence="3">ATCC 18683 / 1980 / Ss-1</strain>
    </source>
</reference>
<dbReference type="Pfam" id="PF12296">
    <property type="entry name" value="HsbA"/>
    <property type="match status" value="1"/>
</dbReference>
<dbReference type="PANTHER" id="PTHR38123:SF1">
    <property type="entry name" value="HYDROPHOBIC SURFACE BINDING PROTEIN"/>
    <property type="match status" value="1"/>
</dbReference>
<dbReference type="PANTHER" id="PTHR38123">
    <property type="entry name" value="CELL WALL SERINE-THREONINE-RICH GALACTOMANNOPROTEIN MP1 (AFU_ORTHOLOGUE AFUA_4G03240)"/>
    <property type="match status" value="1"/>
</dbReference>
<feature type="signal peptide" evidence="1">
    <location>
        <begin position="1"/>
        <end position="16"/>
    </location>
</feature>
<evidence type="ECO:0008006" key="4">
    <source>
        <dbReference type="Google" id="ProtNLM"/>
    </source>
</evidence>
<dbReference type="Proteomes" id="UP000177798">
    <property type="component" value="Chromosome 15"/>
</dbReference>
<organism evidence="2 3">
    <name type="scientific">Sclerotinia sclerotiorum (strain ATCC 18683 / 1980 / Ss-1)</name>
    <name type="common">White mold</name>
    <name type="synonym">Whetzelinia sclerotiorum</name>
    <dbReference type="NCBI Taxonomy" id="665079"/>
    <lineage>
        <taxon>Eukaryota</taxon>
        <taxon>Fungi</taxon>
        <taxon>Dikarya</taxon>
        <taxon>Ascomycota</taxon>
        <taxon>Pezizomycotina</taxon>
        <taxon>Leotiomycetes</taxon>
        <taxon>Helotiales</taxon>
        <taxon>Sclerotiniaceae</taxon>
        <taxon>Sclerotinia</taxon>
    </lineage>
</organism>
<proteinExistence type="predicted"/>
<evidence type="ECO:0000256" key="1">
    <source>
        <dbReference type="SAM" id="SignalP"/>
    </source>
</evidence>
<protein>
    <recommendedName>
        <fullName evidence="4">FAS1 domain-containing protein</fullName>
    </recommendedName>
</protein>
<gene>
    <name evidence="2" type="ORF">sscle_15g106270</name>
</gene>
<dbReference type="RefSeq" id="XP_001589549.1">
    <property type="nucleotide sequence ID" value="XM_001589499.1"/>
</dbReference>
<evidence type="ECO:0000313" key="3">
    <source>
        <dbReference type="Proteomes" id="UP000177798"/>
    </source>
</evidence>
<dbReference type="EMBL" id="CP017828">
    <property type="protein sequence ID" value="APA15857.1"/>
    <property type="molecule type" value="Genomic_DNA"/>
</dbReference>
<dbReference type="KEGG" id="ssl:SS1G_09270"/>
<dbReference type="Gene3D" id="1.20.1280.140">
    <property type="match status" value="1"/>
</dbReference>
<dbReference type="VEuPathDB" id="FungiDB:sscle_15g106270"/>
<name>A0A1D9QLP3_SCLS1</name>
<keyword evidence="1" id="KW-0732">Signal</keyword>
<dbReference type="AlphaFoldDB" id="A0A1D9QLP3"/>
<feature type="chain" id="PRO_5010570502" description="FAS1 domain-containing protein" evidence="1">
    <location>
        <begin position="17"/>
        <end position="173"/>
    </location>
</feature>
<accession>A0A1D9QLP3</accession>